<dbReference type="AlphaFoldDB" id="A0A0A8YRK8"/>
<organism evidence="1">
    <name type="scientific">Arundo donax</name>
    <name type="common">Giant reed</name>
    <name type="synonym">Donax arundinaceus</name>
    <dbReference type="NCBI Taxonomy" id="35708"/>
    <lineage>
        <taxon>Eukaryota</taxon>
        <taxon>Viridiplantae</taxon>
        <taxon>Streptophyta</taxon>
        <taxon>Embryophyta</taxon>
        <taxon>Tracheophyta</taxon>
        <taxon>Spermatophyta</taxon>
        <taxon>Magnoliopsida</taxon>
        <taxon>Liliopsida</taxon>
        <taxon>Poales</taxon>
        <taxon>Poaceae</taxon>
        <taxon>PACMAD clade</taxon>
        <taxon>Arundinoideae</taxon>
        <taxon>Arundineae</taxon>
        <taxon>Arundo</taxon>
    </lineage>
</organism>
<evidence type="ECO:0000313" key="1">
    <source>
        <dbReference type="EMBL" id="JAD29519.1"/>
    </source>
</evidence>
<name>A0A0A8YRK8_ARUDO</name>
<protein>
    <submittedName>
        <fullName evidence="1">Uncharacterized protein</fullName>
    </submittedName>
</protein>
<accession>A0A0A8YRK8</accession>
<proteinExistence type="predicted"/>
<dbReference type="EMBL" id="GBRH01268376">
    <property type="protein sequence ID" value="JAD29519.1"/>
    <property type="molecule type" value="Transcribed_RNA"/>
</dbReference>
<reference evidence="1" key="1">
    <citation type="submission" date="2014-09" db="EMBL/GenBank/DDBJ databases">
        <authorList>
            <person name="Magalhaes I.L.F."/>
            <person name="Oliveira U."/>
            <person name="Santos F.R."/>
            <person name="Vidigal T.H.D.A."/>
            <person name="Brescovit A.D."/>
            <person name="Santos A.J."/>
        </authorList>
    </citation>
    <scope>NUCLEOTIDE SEQUENCE</scope>
    <source>
        <tissue evidence="1">Shoot tissue taken approximately 20 cm above the soil surface</tissue>
    </source>
</reference>
<reference evidence="1" key="2">
    <citation type="journal article" date="2015" name="Data Brief">
        <title>Shoot transcriptome of the giant reed, Arundo donax.</title>
        <authorList>
            <person name="Barrero R.A."/>
            <person name="Guerrero F.D."/>
            <person name="Moolhuijzen P."/>
            <person name="Goolsby J.A."/>
            <person name="Tidwell J."/>
            <person name="Bellgard S.E."/>
            <person name="Bellgard M.I."/>
        </authorList>
    </citation>
    <scope>NUCLEOTIDE SEQUENCE</scope>
    <source>
        <tissue evidence="1">Shoot tissue taken approximately 20 cm above the soil surface</tissue>
    </source>
</reference>
<sequence length="60" mass="7167">MPRLEFTSKYPVLLFQFYKWVHMLYHHHQCASSLVQTFKIQTTNHVLIVVTSCAQISMHF</sequence>